<dbReference type="InterPro" id="IPR012337">
    <property type="entry name" value="RNaseH-like_sf"/>
</dbReference>
<feature type="domain" description="PAZ" evidence="3">
    <location>
        <begin position="319"/>
        <end position="430"/>
    </location>
</feature>
<dbReference type="GO" id="GO:0005737">
    <property type="term" value="C:cytoplasm"/>
    <property type="evidence" value="ECO:0007669"/>
    <property type="project" value="UniProtKB-ARBA"/>
</dbReference>
<protein>
    <submittedName>
        <fullName evidence="5">CLUMA_CG019029, isoform A</fullName>
    </submittedName>
</protein>
<dbReference type="InterPro" id="IPR032472">
    <property type="entry name" value="ArgoL2"/>
</dbReference>
<dbReference type="Pfam" id="PF02170">
    <property type="entry name" value="PAZ"/>
    <property type="match status" value="1"/>
</dbReference>
<organism evidence="5 6">
    <name type="scientific">Clunio marinus</name>
    <dbReference type="NCBI Taxonomy" id="568069"/>
    <lineage>
        <taxon>Eukaryota</taxon>
        <taxon>Metazoa</taxon>
        <taxon>Ecdysozoa</taxon>
        <taxon>Arthropoda</taxon>
        <taxon>Hexapoda</taxon>
        <taxon>Insecta</taxon>
        <taxon>Pterygota</taxon>
        <taxon>Neoptera</taxon>
        <taxon>Endopterygota</taxon>
        <taxon>Diptera</taxon>
        <taxon>Nematocera</taxon>
        <taxon>Chironomoidea</taxon>
        <taxon>Chironomidae</taxon>
        <taxon>Clunio</taxon>
    </lineage>
</organism>
<feature type="compositionally biased region" description="Low complexity" evidence="2">
    <location>
        <begin position="67"/>
        <end position="83"/>
    </location>
</feature>
<dbReference type="InterPro" id="IPR032474">
    <property type="entry name" value="Argonaute_N"/>
</dbReference>
<dbReference type="InterPro" id="IPR003165">
    <property type="entry name" value="Piwi"/>
</dbReference>
<dbReference type="PROSITE" id="PS50822">
    <property type="entry name" value="PIWI"/>
    <property type="match status" value="1"/>
</dbReference>
<dbReference type="CDD" id="cd04657">
    <property type="entry name" value="Piwi_ago-like"/>
    <property type="match status" value="1"/>
</dbReference>
<dbReference type="PANTHER" id="PTHR22891">
    <property type="entry name" value="EUKARYOTIC TRANSLATION INITIATION FACTOR 2C"/>
    <property type="match status" value="1"/>
</dbReference>
<feature type="region of interest" description="Disordered" evidence="2">
    <location>
        <begin position="1"/>
        <end position="83"/>
    </location>
</feature>
<feature type="domain" description="Piwi" evidence="4">
    <location>
        <begin position="601"/>
        <end position="902"/>
    </location>
</feature>
<dbReference type="SMART" id="SM01163">
    <property type="entry name" value="DUF1785"/>
    <property type="match status" value="1"/>
</dbReference>
<dbReference type="PROSITE" id="PS50821">
    <property type="entry name" value="PAZ"/>
    <property type="match status" value="1"/>
</dbReference>
<comment type="similarity">
    <text evidence="1">Belongs to the argonaute family.</text>
</comment>
<dbReference type="Proteomes" id="UP000183832">
    <property type="component" value="Unassembled WGS sequence"/>
</dbReference>
<dbReference type="InterPro" id="IPR014811">
    <property type="entry name" value="ArgoL1"/>
</dbReference>
<dbReference type="SUPFAM" id="SSF101690">
    <property type="entry name" value="PAZ domain"/>
    <property type="match status" value="1"/>
</dbReference>
<dbReference type="Gene3D" id="3.40.50.2300">
    <property type="match status" value="1"/>
</dbReference>
<dbReference type="STRING" id="568069.A0A1J1J0G6"/>
<dbReference type="SMART" id="SM00949">
    <property type="entry name" value="PAZ"/>
    <property type="match status" value="1"/>
</dbReference>
<dbReference type="Pfam" id="PF16488">
    <property type="entry name" value="ArgoL2"/>
    <property type="match status" value="1"/>
</dbReference>
<dbReference type="GO" id="GO:0004521">
    <property type="term" value="F:RNA endonuclease activity"/>
    <property type="evidence" value="ECO:0007669"/>
    <property type="project" value="UniProtKB-ARBA"/>
</dbReference>
<gene>
    <name evidence="5" type="primary">putative Protein argonaute-2</name>
    <name evidence="5" type="ORF">CLUMA_CG019029</name>
</gene>
<dbReference type="SUPFAM" id="SSF53098">
    <property type="entry name" value="Ribonuclease H-like"/>
    <property type="match status" value="1"/>
</dbReference>
<dbReference type="CDD" id="cd02846">
    <property type="entry name" value="PAZ_argonaute_like"/>
    <property type="match status" value="1"/>
</dbReference>
<sequence>MSGPANSNKNLKRDAEREQQPWGPALQQQPKQEQRPESGGQWEEVKKKKVKKYPSKKEREEAERKCSQLPPSEGPSQQQPPVQIKTEEIEKNFESMGVSPKKKIKMIEASPDGRVYEGKRGTPCRLEVNYLEILINNLKPNAFHYDVTFTPDVPKKMLPKALEAFMKNNFPKISYSFDGRKSFYTVNVMSKDLEETFEHDVIAILGDRQKDFKVNVKLATIIDMSVLKHYRKAEYQNNDKPMQAVQCLDVILRTAFNPLISSNRAIQAGRALYFAQERSIPLGDSMELWLGLFQSAVLGRDALYLNVDVAHKAFPSPMSLLDLVRSFDRSGNLPARFDDRYGRQLTEHLKMLSVSYRPDKNQPAKTFGFNGLKESANNATFVDEKGVKMTVQGYFQKKGIRLQFPDYPVLWVGSRARNVYLPMELCEIPAGQATNKKCTPKAVAAMIKYSATSTDERKRKILDLLKKINYQNPQGEISGFGVEIGKNFIQTDGRIIEAPQIKYLNQTVRPDKGVWRGEKFLESAKPVKWAVINCDERTSIQEVVTFKKNILSESRRMGMNLAESRGDSDYIKIKMASRRFDDDLNSMVKGLEWCKVNGYGIVFVIIVDFNDCYAKVKQAAELKVGILTQCLKANTIFRMGKGNPMMTINNILLKVNAKLNGKNHEVIERSYNSFNQVNNGVMFIGADVTHPSPDQSDIPSVVGVAASYDDVGFRYQCAWRLQQPKEEMIVDLENILVEQLHFYKKQNKKLPTKIMYYRDGVSEGQFTEVLEIEMKAIRAAMLRIYGPQQPQAKVTFIVVQKRHHTRFFPTQRKFSDGRNNNIPAGTVVDKSIVHPFQYQFFLASHAAIQGVTKPTKYCILVNESKILPDDLQAITYDLCHLFTRCNRSVSYPAPTYYAHLVAARGKQYTIGRKLDMSLLKQEYQKRTVQPFITVECPMYFV</sequence>
<name>A0A1J1J0G6_9DIPT</name>
<dbReference type="Pfam" id="PF02171">
    <property type="entry name" value="Piwi"/>
    <property type="match status" value="1"/>
</dbReference>
<feature type="compositionally biased region" description="Basic and acidic residues" evidence="2">
    <location>
        <begin position="55"/>
        <end position="66"/>
    </location>
</feature>
<dbReference type="InterPro" id="IPR036397">
    <property type="entry name" value="RNaseH_sf"/>
</dbReference>
<evidence type="ECO:0000256" key="2">
    <source>
        <dbReference type="SAM" id="MobiDB-lite"/>
    </source>
</evidence>
<dbReference type="InterPro" id="IPR045246">
    <property type="entry name" value="Piwi_ago-like"/>
</dbReference>
<dbReference type="Gene3D" id="2.170.260.10">
    <property type="entry name" value="paz domain"/>
    <property type="match status" value="1"/>
</dbReference>
<proteinExistence type="inferred from homology"/>
<dbReference type="EMBL" id="CVRI01000066">
    <property type="protein sequence ID" value="CRL06019.1"/>
    <property type="molecule type" value="Genomic_DNA"/>
</dbReference>
<dbReference type="InterPro" id="IPR036085">
    <property type="entry name" value="PAZ_dom_sf"/>
</dbReference>
<evidence type="ECO:0000313" key="6">
    <source>
        <dbReference type="Proteomes" id="UP000183832"/>
    </source>
</evidence>
<keyword evidence="6" id="KW-1185">Reference proteome</keyword>
<evidence type="ECO:0000259" key="4">
    <source>
        <dbReference type="PROSITE" id="PS50822"/>
    </source>
</evidence>
<evidence type="ECO:0000313" key="5">
    <source>
        <dbReference type="EMBL" id="CRL06019.1"/>
    </source>
</evidence>
<dbReference type="SMART" id="SM00950">
    <property type="entry name" value="Piwi"/>
    <property type="match status" value="1"/>
</dbReference>
<dbReference type="GO" id="GO:0035194">
    <property type="term" value="P:regulatory ncRNA-mediated post-transcriptional gene silencing"/>
    <property type="evidence" value="ECO:0007669"/>
    <property type="project" value="UniProtKB-ARBA"/>
</dbReference>
<evidence type="ECO:0000259" key="3">
    <source>
        <dbReference type="PROSITE" id="PS50821"/>
    </source>
</evidence>
<dbReference type="GO" id="GO:0034587">
    <property type="term" value="P:piRNA processing"/>
    <property type="evidence" value="ECO:0007669"/>
    <property type="project" value="UniProtKB-ARBA"/>
</dbReference>
<dbReference type="Pfam" id="PF08699">
    <property type="entry name" value="ArgoL1"/>
    <property type="match status" value="1"/>
</dbReference>
<dbReference type="InterPro" id="IPR003100">
    <property type="entry name" value="PAZ_dom"/>
</dbReference>
<dbReference type="GO" id="GO:0003723">
    <property type="term" value="F:RNA binding"/>
    <property type="evidence" value="ECO:0007669"/>
    <property type="project" value="InterPro"/>
</dbReference>
<dbReference type="Gene3D" id="3.30.420.10">
    <property type="entry name" value="Ribonuclease H-like superfamily/Ribonuclease H"/>
    <property type="match status" value="1"/>
</dbReference>
<dbReference type="Pfam" id="PF16486">
    <property type="entry name" value="ArgoN"/>
    <property type="match status" value="1"/>
</dbReference>
<dbReference type="AlphaFoldDB" id="A0A1J1J0G6"/>
<accession>A0A1J1J0G6</accession>
<evidence type="ECO:0000256" key="1">
    <source>
        <dbReference type="RuleBase" id="RU361178"/>
    </source>
</evidence>
<reference evidence="5 6" key="1">
    <citation type="submission" date="2015-04" db="EMBL/GenBank/DDBJ databases">
        <authorList>
            <person name="Syromyatnikov M.Y."/>
            <person name="Popov V.N."/>
        </authorList>
    </citation>
    <scope>NUCLEOTIDE SEQUENCE [LARGE SCALE GENOMIC DNA]</scope>
</reference>
<dbReference type="OrthoDB" id="10252740at2759"/>